<dbReference type="Gene3D" id="3.30.450.80">
    <property type="entry name" value="Transcription factor LuxR-like, autoinducer-binding domain"/>
    <property type="match status" value="1"/>
</dbReference>
<dbReference type="PANTHER" id="PTHR44688:SF16">
    <property type="entry name" value="DNA-BINDING TRANSCRIPTIONAL ACTIVATOR DEVR_DOSR"/>
    <property type="match status" value="1"/>
</dbReference>
<feature type="domain" description="HTH luxR-type" evidence="4">
    <location>
        <begin position="170"/>
        <end position="235"/>
    </location>
</feature>
<evidence type="ECO:0000313" key="7">
    <source>
        <dbReference type="Proteomes" id="UP000182025"/>
    </source>
</evidence>
<evidence type="ECO:0000313" key="8">
    <source>
        <dbReference type="Proteomes" id="UP000663658"/>
    </source>
</evidence>
<evidence type="ECO:0000313" key="6">
    <source>
        <dbReference type="EMBL" id="SFP48786.1"/>
    </source>
</evidence>
<dbReference type="Proteomes" id="UP000663658">
    <property type="component" value="Chromosome"/>
</dbReference>
<proteinExistence type="predicted"/>
<dbReference type="Pfam" id="PF00196">
    <property type="entry name" value="GerE"/>
    <property type="match status" value="1"/>
</dbReference>
<dbReference type="EMBL" id="CP070505">
    <property type="protein sequence ID" value="QSL92694.1"/>
    <property type="molecule type" value="Genomic_DNA"/>
</dbReference>
<organism evidence="6 7">
    <name type="scientific">Ectopseudomonas toyotomiensis</name>
    <dbReference type="NCBI Taxonomy" id="554344"/>
    <lineage>
        <taxon>Bacteria</taxon>
        <taxon>Pseudomonadati</taxon>
        <taxon>Pseudomonadota</taxon>
        <taxon>Gammaproteobacteria</taxon>
        <taxon>Pseudomonadales</taxon>
        <taxon>Pseudomonadaceae</taxon>
        <taxon>Ectopseudomonas</taxon>
    </lineage>
</organism>
<evidence type="ECO:0000256" key="3">
    <source>
        <dbReference type="ARBA" id="ARBA00023163"/>
    </source>
</evidence>
<dbReference type="InterPro" id="IPR016032">
    <property type="entry name" value="Sig_transdc_resp-reg_C-effctor"/>
</dbReference>
<dbReference type="PROSITE" id="PS50043">
    <property type="entry name" value="HTH_LUXR_2"/>
    <property type="match status" value="1"/>
</dbReference>
<dbReference type="SMART" id="SM00421">
    <property type="entry name" value="HTH_LUXR"/>
    <property type="match status" value="1"/>
</dbReference>
<evidence type="ECO:0000313" key="5">
    <source>
        <dbReference type="EMBL" id="QSL92694.1"/>
    </source>
</evidence>
<protein>
    <submittedName>
        <fullName evidence="5">Autoinducer binding domain-containing protein</fullName>
    </submittedName>
    <submittedName>
        <fullName evidence="6">LuxR family transcriptional regulatory, chaperone HchA-associated</fullName>
    </submittedName>
</protein>
<accession>A0A1I5QSG4</accession>
<dbReference type="PRINTS" id="PR00038">
    <property type="entry name" value="HTHLUXR"/>
</dbReference>
<reference evidence="6" key="1">
    <citation type="submission" date="2016-10" db="EMBL/GenBank/DDBJ databases">
        <authorList>
            <person name="de Groot N.N."/>
        </authorList>
    </citation>
    <scope>NUCLEOTIDE SEQUENCE [LARGE SCALE GENOMIC DNA]</scope>
    <source>
        <strain evidence="6">JCM 15604</strain>
    </source>
</reference>
<keyword evidence="7" id="KW-1185">Reference proteome</keyword>
<dbReference type="Proteomes" id="UP000182025">
    <property type="component" value="Unassembled WGS sequence"/>
</dbReference>
<dbReference type="InterPro" id="IPR005143">
    <property type="entry name" value="TF_LuxR_autoind-bd_dom"/>
</dbReference>
<dbReference type="Gene3D" id="1.10.10.10">
    <property type="entry name" value="Winged helix-like DNA-binding domain superfamily/Winged helix DNA-binding domain"/>
    <property type="match status" value="1"/>
</dbReference>
<dbReference type="NCBIfam" id="TIGR03541">
    <property type="entry name" value="reg_near_HchA"/>
    <property type="match status" value="1"/>
</dbReference>
<keyword evidence="3" id="KW-0804">Transcription</keyword>
<evidence type="ECO:0000259" key="4">
    <source>
        <dbReference type="PROSITE" id="PS50043"/>
    </source>
</evidence>
<dbReference type="OrthoDB" id="9774661at2"/>
<dbReference type="SUPFAM" id="SSF46894">
    <property type="entry name" value="C-terminal effector domain of the bipartite response regulators"/>
    <property type="match status" value="1"/>
</dbReference>
<sequence>MIQGVAEAAFRAVLGIESAQALSVIQETVRTFATPHGYDRFVLFSATSARDEVVERIYWVEGDWFGDEHTVDADTYVRRCPVTRHILETRESFYWSKMKGNGGELYRVVRTPVGPGVHGLQIPVFGPLGLEGAMSLGGERVDATLRVRLALSIVATAAFFSARRLLEAPVGDVYRKLSEREREVLAWTAAGKRQADIAATLGLSERTVENHLRSARRRLGVATTAQAITIAMRNGDLDG</sequence>
<evidence type="ECO:0000256" key="2">
    <source>
        <dbReference type="ARBA" id="ARBA00023125"/>
    </source>
</evidence>
<dbReference type="PANTHER" id="PTHR44688">
    <property type="entry name" value="DNA-BINDING TRANSCRIPTIONAL ACTIVATOR DEVR_DOSR"/>
    <property type="match status" value="1"/>
</dbReference>
<keyword evidence="2" id="KW-0238">DNA-binding</keyword>
<reference evidence="7" key="2">
    <citation type="submission" date="2016-10" db="EMBL/GenBank/DDBJ databases">
        <authorList>
            <person name="Varghese N."/>
            <person name="Submissions S."/>
        </authorList>
    </citation>
    <scope>NUCLEOTIDE SEQUENCE [LARGE SCALE GENOMIC DNA]</scope>
    <source>
        <strain evidence="7">JCM 15604</strain>
    </source>
</reference>
<evidence type="ECO:0000256" key="1">
    <source>
        <dbReference type="ARBA" id="ARBA00023015"/>
    </source>
</evidence>
<dbReference type="CDD" id="cd06170">
    <property type="entry name" value="LuxR_C_like"/>
    <property type="match status" value="1"/>
</dbReference>
<dbReference type="InterPro" id="IPR019941">
    <property type="entry name" value="Tscrpt_reg_LuxR_HchA-assoc"/>
</dbReference>
<gene>
    <name evidence="5" type="ORF">JWV26_23645</name>
    <name evidence="6" type="ORF">SAMN05216177_10392</name>
</gene>
<reference evidence="5 8" key="3">
    <citation type="submission" date="2021-02" db="EMBL/GenBank/DDBJ databases">
        <title>Whole genome sequencing of Pseudomonas alcaliphila strain SM2.</title>
        <authorList>
            <person name="Alshamsi M.S."/>
            <person name="Sudalaimuthuasari N."/>
            <person name="Kundu B."/>
            <person name="AlMaskari R.S."/>
            <person name="Elmahi Y."/>
            <person name="Mundra S."/>
            <person name="Chandran S."/>
            <person name="Malik S."/>
            <person name="Hazzouri K.M."/>
            <person name="Amiri K.M.A."/>
        </authorList>
    </citation>
    <scope>NUCLEOTIDE SEQUENCE [LARGE SCALE GENOMIC DNA]</scope>
    <source>
        <strain evidence="5 8">SM2</strain>
    </source>
</reference>
<dbReference type="InterPro" id="IPR000792">
    <property type="entry name" value="Tscrpt_reg_LuxR_C"/>
</dbReference>
<dbReference type="Pfam" id="PF03472">
    <property type="entry name" value="Autoind_bind"/>
    <property type="match status" value="1"/>
</dbReference>
<dbReference type="InterPro" id="IPR036388">
    <property type="entry name" value="WH-like_DNA-bd_sf"/>
</dbReference>
<dbReference type="EMBL" id="FOXK01000003">
    <property type="protein sequence ID" value="SFP48786.1"/>
    <property type="molecule type" value="Genomic_DNA"/>
</dbReference>
<dbReference type="SUPFAM" id="SSF75516">
    <property type="entry name" value="Pheromone-binding domain of LuxR-like quorum-sensing transcription factors"/>
    <property type="match status" value="1"/>
</dbReference>
<keyword evidence="1" id="KW-0805">Transcription regulation</keyword>
<dbReference type="GO" id="GO:0006355">
    <property type="term" value="P:regulation of DNA-templated transcription"/>
    <property type="evidence" value="ECO:0007669"/>
    <property type="project" value="InterPro"/>
</dbReference>
<dbReference type="AlphaFoldDB" id="A0A1I5QSG4"/>
<dbReference type="KEGG" id="pty:JWV26_23645"/>
<dbReference type="RefSeq" id="WP_074914029.1">
    <property type="nucleotide sequence ID" value="NZ_CP070505.1"/>
</dbReference>
<name>A0A1I5QSG4_9GAMM</name>
<dbReference type="InterPro" id="IPR036693">
    <property type="entry name" value="TF_LuxR_autoind-bd_dom_sf"/>
</dbReference>
<dbReference type="GO" id="GO:0003677">
    <property type="term" value="F:DNA binding"/>
    <property type="evidence" value="ECO:0007669"/>
    <property type="project" value="UniProtKB-KW"/>
</dbReference>